<organism evidence="1 2">
    <name type="scientific">Globodera rostochiensis</name>
    <name type="common">Golden nematode worm</name>
    <name type="synonym">Heterodera rostochiensis</name>
    <dbReference type="NCBI Taxonomy" id="31243"/>
    <lineage>
        <taxon>Eukaryota</taxon>
        <taxon>Metazoa</taxon>
        <taxon>Ecdysozoa</taxon>
        <taxon>Nematoda</taxon>
        <taxon>Chromadorea</taxon>
        <taxon>Rhabditida</taxon>
        <taxon>Tylenchina</taxon>
        <taxon>Tylenchomorpha</taxon>
        <taxon>Tylenchoidea</taxon>
        <taxon>Heteroderidae</taxon>
        <taxon>Heteroderinae</taxon>
        <taxon>Globodera</taxon>
    </lineage>
</organism>
<sequence>MCFFSNLSRLSPLILIVFTTTAFTLLIGHSEGTLLWRPVEQSETIALDGNWMVNSINRQKQQKFPFRQLLQAPPPSYRPASSVSRFLPLGGTSRFTPVETSSSWADKRASLLARLANQSARGFGRK</sequence>
<dbReference type="AlphaFoldDB" id="A0A914HEL3"/>
<reference evidence="2" key="1">
    <citation type="submission" date="2022-11" db="UniProtKB">
        <authorList>
            <consortium name="WormBaseParasite"/>
        </authorList>
    </citation>
    <scope>IDENTIFICATION</scope>
</reference>
<name>A0A914HEL3_GLORO</name>
<dbReference type="Proteomes" id="UP000887572">
    <property type="component" value="Unplaced"/>
</dbReference>
<dbReference type="WBParaSite" id="Gr19_v10_g16286.t1">
    <property type="protein sequence ID" value="Gr19_v10_g16286.t1"/>
    <property type="gene ID" value="Gr19_v10_g16286"/>
</dbReference>
<evidence type="ECO:0000313" key="1">
    <source>
        <dbReference type="Proteomes" id="UP000887572"/>
    </source>
</evidence>
<keyword evidence="1" id="KW-1185">Reference proteome</keyword>
<accession>A0A914HEL3</accession>
<proteinExistence type="predicted"/>
<protein>
    <submittedName>
        <fullName evidence="2">Uncharacterized protein</fullName>
    </submittedName>
</protein>
<evidence type="ECO:0000313" key="2">
    <source>
        <dbReference type="WBParaSite" id="Gr19_v10_g16286.t1"/>
    </source>
</evidence>